<proteinExistence type="predicted"/>
<name>A0A380C7N6_9GAMM</name>
<reference evidence="2 3" key="1">
    <citation type="submission" date="2018-06" db="EMBL/GenBank/DDBJ databases">
        <authorList>
            <consortium name="Pathogen Informatics"/>
            <person name="Doyle S."/>
        </authorList>
    </citation>
    <scope>NUCLEOTIDE SEQUENCE [LARGE SCALE GENOMIC DNA]</scope>
    <source>
        <strain evidence="2 3">NCTC10736</strain>
    </source>
</reference>
<dbReference type="EMBL" id="UGYV01000005">
    <property type="protein sequence ID" value="SUJ13388.1"/>
    <property type="molecule type" value="Genomic_DNA"/>
</dbReference>
<dbReference type="Proteomes" id="UP000255061">
    <property type="component" value="Unassembled WGS sequence"/>
</dbReference>
<dbReference type="InterPro" id="IPR019289">
    <property type="entry name" value="Phage_tail_E/E"/>
</dbReference>
<evidence type="ECO:0000313" key="1">
    <source>
        <dbReference type="EMBL" id="SUI93673.1"/>
    </source>
</evidence>
<organism evidence="2 3">
    <name type="scientific">Shewanella morhuae</name>
    <dbReference type="NCBI Taxonomy" id="365591"/>
    <lineage>
        <taxon>Bacteria</taxon>
        <taxon>Pseudomonadati</taxon>
        <taxon>Pseudomonadota</taxon>
        <taxon>Gammaproteobacteria</taxon>
        <taxon>Alteromonadales</taxon>
        <taxon>Shewanellaceae</taxon>
        <taxon>Shewanella</taxon>
    </lineage>
</organism>
<sequence>MPSSRIPAILTITESLTMSVTITHKKVTLDQAISRGKESVTEVTLRKPKAGELRGLSLSDLLNLDVNAISTLLPRISTPMITKDEVLTMDPADLVQIGGEISNFLVPKKLQMDSQSESDSQASLSA</sequence>
<gene>
    <name evidence="1" type="ORF">NCTC10736_03787</name>
    <name evidence="2" type="ORF">NCTC10736_04167</name>
</gene>
<accession>A0A380C7N6</accession>
<dbReference type="Pfam" id="PF10109">
    <property type="entry name" value="Phage_TAC_7"/>
    <property type="match status" value="1"/>
</dbReference>
<dbReference type="EMBL" id="UGYV01000001">
    <property type="protein sequence ID" value="SUI93673.1"/>
    <property type="molecule type" value="Genomic_DNA"/>
</dbReference>
<evidence type="ECO:0000313" key="2">
    <source>
        <dbReference type="EMBL" id="SUJ13388.1"/>
    </source>
</evidence>
<protein>
    <submittedName>
        <fullName evidence="2">Phage tail protein E</fullName>
    </submittedName>
</protein>
<dbReference type="AlphaFoldDB" id="A0A380C7N6"/>
<evidence type="ECO:0000313" key="3">
    <source>
        <dbReference type="Proteomes" id="UP000255061"/>
    </source>
</evidence>